<proteinExistence type="predicted"/>
<accession>A0A2A5JCM2</accession>
<protein>
    <submittedName>
        <fullName evidence="1">Uncharacterized protein</fullName>
    </submittedName>
</protein>
<comment type="caution">
    <text evidence="1">The sequence shown here is derived from an EMBL/GenBank/DDBJ whole genome shotgun (WGS) entry which is preliminary data.</text>
</comment>
<sequence>MGVRGRLLGMSASLVGTARREVEACLTSRRYPERGRIDIVCSTDDKDATPAFDHGTREFSCNQS</sequence>
<dbReference type="Proteomes" id="UP000230886">
    <property type="component" value="Unassembled WGS sequence"/>
</dbReference>
<name>A0A2A5JCM2_RHOSG</name>
<gene>
    <name evidence="1" type="ORF">CHR55_12015</name>
</gene>
<organism evidence="1 2">
    <name type="scientific">Rhodococcus qingshengii</name>
    <dbReference type="NCBI Taxonomy" id="334542"/>
    <lineage>
        <taxon>Bacteria</taxon>
        <taxon>Bacillati</taxon>
        <taxon>Actinomycetota</taxon>
        <taxon>Actinomycetes</taxon>
        <taxon>Mycobacteriales</taxon>
        <taxon>Nocardiaceae</taxon>
        <taxon>Rhodococcus</taxon>
        <taxon>Rhodococcus erythropolis group</taxon>
    </lineage>
</organism>
<evidence type="ECO:0000313" key="2">
    <source>
        <dbReference type="Proteomes" id="UP000230886"/>
    </source>
</evidence>
<dbReference type="AlphaFoldDB" id="A0A2A5JCM2"/>
<evidence type="ECO:0000313" key="1">
    <source>
        <dbReference type="EMBL" id="PCK26949.1"/>
    </source>
</evidence>
<reference evidence="1 2" key="1">
    <citation type="submission" date="2017-07" db="EMBL/GenBank/DDBJ databases">
        <title>Draft sequence of Rhodococcus enclensis 23b-28.</title>
        <authorList>
            <person name="Besaury L."/>
            <person name="Sancelme M."/>
            <person name="Amato P."/>
            <person name="Lallement A."/>
            <person name="Delort A.-M."/>
        </authorList>
    </citation>
    <scope>NUCLEOTIDE SEQUENCE [LARGE SCALE GENOMIC DNA]</scope>
    <source>
        <strain evidence="1 2">23b-28</strain>
    </source>
</reference>
<dbReference type="EMBL" id="NOVD01000006">
    <property type="protein sequence ID" value="PCK26949.1"/>
    <property type="molecule type" value="Genomic_DNA"/>
</dbReference>